<evidence type="ECO:0000313" key="2">
    <source>
        <dbReference type="Proteomes" id="UP000019132"/>
    </source>
</evidence>
<dbReference type="VEuPathDB" id="FungiDB:PYU1_G013179"/>
<sequence length="98" mass="11058">HNILRLSQYLCGCDHCPRVQSIQAAYGKLSFPSPSDDRRTPATHRAALLRVLRGCATYDETKALDPALFFTIENLLHDSDGDEDAAFRWVIAHRFQSV</sequence>
<dbReference type="AlphaFoldDB" id="K3X7K7"/>
<dbReference type="InParanoid" id="K3X7K7"/>
<dbReference type="EMBL" id="GL376577">
    <property type="status" value="NOT_ANNOTATED_CDS"/>
    <property type="molecule type" value="Genomic_DNA"/>
</dbReference>
<reference evidence="2" key="2">
    <citation type="submission" date="2010-04" db="EMBL/GenBank/DDBJ databases">
        <authorList>
            <person name="Buell R."/>
            <person name="Hamilton J."/>
            <person name="Hostetler J."/>
        </authorList>
    </citation>
    <scope>NUCLEOTIDE SEQUENCE [LARGE SCALE GENOMIC DNA]</scope>
    <source>
        <strain evidence="2">DAOM:BR144</strain>
    </source>
</reference>
<reference evidence="1" key="3">
    <citation type="submission" date="2015-02" db="UniProtKB">
        <authorList>
            <consortium name="EnsemblProtists"/>
        </authorList>
    </citation>
    <scope>IDENTIFICATION</scope>
    <source>
        <strain evidence="1">DAOM BR144</strain>
    </source>
</reference>
<name>K3X7K7_GLOUD</name>
<organism evidence="1 2">
    <name type="scientific">Globisporangium ultimum (strain ATCC 200006 / CBS 805.95 / DAOM BR144)</name>
    <name type="common">Pythium ultimum</name>
    <dbReference type="NCBI Taxonomy" id="431595"/>
    <lineage>
        <taxon>Eukaryota</taxon>
        <taxon>Sar</taxon>
        <taxon>Stramenopiles</taxon>
        <taxon>Oomycota</taxon>
        <taxon>Peronosporomycetes</taxon>
        <taxon>Pythiales</taxon>
        <taxon>Pythiaceae</taxon>
        <taxon>Globisporangium</taxon>
    </lineage>
</organism>
<reference evidence="2" key="1">
    <citation type="journal article" date="2010" name="Genome Biol.">
        <title>Genome sequence of the necrotrophic plant pathogen Pythium ultimum reveals original pathogenicity mechanisms and effector repertoire.</title>
        <authorList>
            <person name="Levesque C.A."/>
            <person name="Brouwer H."/>
            <person name="Cano L."/>
            <person name="Hamilton J.P."/>
            <person name="Holt C."/>
            <person name="Huitema E."/>
            <person name="Raffaele S."/>
            <person name="Robideau G.P."/>
            <person name="Thines M."/>
            <person name="Win J."/>
            <person name="Zerillo M.M."/>
            <person name="Beakes G.W."/>
            <person name="Boore J.L."/>
            <person name="Busam D."/>
            <person name="Dumas B."/>
            <person name="Ferriera S."/>
            <person name="Fuerstenberg S.I."/>
            <person name="Gachon C.M."/>
            <person name="Gaulin E."/>
            <person name="Govers F."/>
            <person name="Grenville-Briggs L."/>
            <person name="Horner N."/>
            <person name="Hostetler J."/>
            <person name="Jiang R.H."/>
            <person name="Johnson J."/>
            <person name="Krajaejun T."/>
            <person name="Lin H."/>
            <person name="Meijer H.J."/>
            <person name="Moore B."/>
            <person name="Morris P."/>
            <person name="Phuntmart V."/>
            <person name="Puiu D."/>
            <person name="Shetty J."/>
            <person name="Stajich J.E."/>
            <person name="Tripathy S."/>
            <person name="Wawra S."/>
            <person name="van West P."/>
            <person name="Whitty B.R."/>
            <person name="Coutinho P.M."/>
            <person name="Henrissat B."/>
            <person name="Martin F."/>
            <person name="Thomas P.D."/>
            <person name="Tyler B.M."/>
            <person name="De Vries R.P."/>
            <person name="Kamoun S."/>
            <person name="Yandell M."/>
            <person name="Tisserat N."/>
            <person name="Buell C.R."/>
        </authorList>
    </citation>
    <scope>NUCLEOTIDE SEQUENCE</scope>
    <source>
        <strain evidence="2">DAOM:BR144</strain>
    </source>
</reference>
<protein>
    <submittedName>
        <fullName evidence="1">Uncharacterized protein</fullName>
    </submittedName>
</protein>
<dbReference type="Proteomes" id="UP000019132">
    <property type="component" value="Unassembled WGS sequence"/>
</dbReference>
<dbReference type="HOGENOM" id="CLU_2339972_0_0_1"/>
<keyword evidence="2" id="KW-1185">Reference proteome</keyword>
<evidence type="ECO:0000313" key="1">
    <source>
        <dbReference type="EnsemblProtists" id="PYU1_T013206"/>
    </source>
</evidence>
<accession>K3X7K7</accession>
<dbReference type="EnsemblProtists" id="PYU1_T013206">
    <property type="protein sequence ID" value="PYU1_T013206"/>
    <property type="gene ID" value="PYU1_G013179"/>
</dbReference>
<proteinExistence type="predicted"/>
<dbReference type="eggNOG" id="ENOG502RA9Y">
    <property type="taxonomic scope" value="Eukaryota"/>
</dbReference>